<comment type="caution">
    <text evidence="1">The sequence shown here is derived from an EMBL/GenBank/DDBJ whole genome shotgun (WGS) entry which is preliminary data.</text>
</comment>
<protein>
    <submittedName>
        <fullName evidence="1">Uncharacterized protein</fullName>
    </submittedName>
</protein>
<organism evidence="1 2">
    <name type="scientific">Euplotes crassus</name>
    <dbReference type="NCBI Taxonomy" id="5936"/>
    <lineage>
        <taxon>Eukaryota</taxon>
        <taxon>Sar</taxon>
        <taxon>Alveolata</taxon>
        <taxon>Ciliophora</taxon>
        <taxon>Intramacronucleata</taxon>
        <taxon>Spirotrichea</taxon>
        <taxon>Hypotrichia</taxon>
        <taxon>Euplotida</taxon>
        <taxon>Euplotidae</taxon>
        <taxon>Moneuplotes</taxon>
    </lineage>
</organism>
<sequence>MKILKEKLHKKLEDTQSCYLSARESIIKEKEEKLGELKKISDEIYSEKEGFLAVSHRFEKRIKLMNNQLENTYNNTAMYLKQLKNYESSEQIESKIFGVLFKSQIDAKNPPLKKHFKDPEDLTKISDLNSQMKSDLNCKPNKLKPKQKKLEIMPQISVPKMEEDRKREEQLNSILAKMEKSKQQKPGDDAEDEPIVIDEEIRLDKSIVQPDWGKNVHQRLEEIKASPYIEEDVEEEDEYKITDFEFIQLPADGFIHPIEVCIDKNEIINNNVQSDVESQKKIVKKSSLRTQPQKRRSSIKIRQTPIPKAQNTVESLHNRSVIISTPKTLPDLKIKPGDPTRSNYYTKKSYSRMRESTKMVDIKEFIRKRLL</sequence>
<keyword evidence="2" id="KW-1185">Reference proteome</keyword>
<evidence type="ECO:0000313" key="2">
    <source>
        <dbReference type="Proteomes" id="UP001295684"/>
    </source>
</evidence>
<dbReference type="Proteomes" id="UP001295684">
    <property type="component" value="Unassembled WGS sequence"/>
</dbReference>
<reference evidence="1" key="1">
    <citation type="submission" date="2023-07" db="EMBL/GenBank/DDBJ databases">
        <authorList>
            <consortium name="AG Swart"/>
            <person name="Singh M."/>
            <person name="Singh A."/>
            <person name="Seah K."/>
            <person name="Emmerich C."/>
        </authorList>
    </citation>
    <scope>NUCLEOTIDE SEQUENCE</scope>
    <source>
        <strain evidence="1">DP1</strain>
    </source>
</reference>
<name>A0AAD1UIW7_EUPCR</name>
<gene>
    <name evidence="1" type="ORF">ECRASSUSDP1_LOCUS7288</name>
</gene>
<dbReference type="EMBL" id="CAMPGE010007092">
    <property type="protein sequence ID" value="CAI2366019.1"/>
    <property type="molecule type" value="Genomic_DNA"/>
</dbReference>
<dbReference type="AlphaFoldDB" id="A0AAD1UIW7"/>
<proteinExistence type="predicted"/>
<evidence type="ECO:0000313" key="1">
    <source>
        <dbReference type="EMBL" id="CAI2366019.1"/>
    </source>
</evidence>
<accession>A0AAD1UIW7</accession>